<feature type="domain" description="Flavin reductase like" evidence="3">
    <location>
        <begin position="17"/>
        <end position="161"/>
    </location>
</feature>
<protein>
    <submittedName>
        <fullName evidence="4">Flavin reductase</fullName>
    </submittedName>
</protein>
<dbReference type="InterPro" id="IPR050268">
    <property type="entry name" value="NADH-dep_flavin_reductase"/>
</dbReference>
<sequence length="227" mass="23208">MPPGADAALTAAFTESMARLASGVAVLTARQADGAPCGLLVSSVCSYSVAPPSVLVAVAESARACPALAVGAAFGIHLLSGADTPAAELFARRGADKFAGTPWSWDGPVPRLTEVRSYLRCVSTAVFHHGDHAVVVGEVMRCVGDTEDRDPLVYYRRRFGWRLAAPDGQDSAVGTAATGAAGTGAAGGTEPGDGGVVTPPRHRSVTDIGDVRSRRAHALPGRRVGPP</sequence>
<evidence type="ECO:0000259" key="3">
    <source>
        <dbReference type="SMART" id="SM00903"/>
    </source>
</evidence>
<dbReference type="SMART" id="SM00903">
    <property type="entry name" value="Flavin_Reduct"/>
    <property type="match status" value="1"/>
</dbReference>
<evidence type="ECO:0000313" key="4">
    <source>
        <dbReference type="EMBL" id="AXI78459.1"/>
    </source>
</evidence>
<dbReference type="Proteomes" id="UP000249340">
    <property type="component" value="Chromosome"/>
</dbReference>
<dbReference type="GO" id="GO:0042602">
    <property type="term" value="F:riboflavin reductase (NADPH) activity"/>
    <property type="evidence" value="ECO:0007669"/>
    <property type="project" value="TreeGrafter"/>
</dbReference>
<keyword evidence="1" id="KW-0560">Oxidoreductase</keyword>
<dbReference type="RefSeq" id="WP_111489821.1">
    <property type="nucleotide sequence ID" value="NZ_CP031264.1"/>
</dbReference>
<dbReference type="Gene3D" id="2.30.110.10">
    <property type="entry name" value="Electron Transport, Fmn-binding Protein, Chain A"/>
    <property type="match status" value="1"/>
</dbReference>
<dbReference type="EMBL" id="CP031264">
    <property type="protein sequence ID" value="AXI78459.1"/>
    <property type="molecule type" value="Genomic_DNA"/>
</dbReference>
<evidence type="ECO:0000256" key="2">
    <source>
        <dbReference type="SAM" id="MobiDB-lite"/>
    </source>
</evidence>
<feature type="compositionally biased region" description="Gly residues" evidence="2">
    <location>
        <begin position="181"/>
        <end position="195"/>
    </location>
</feature>
<feature type="region of interest" description="Disordered" evidence="2">
    <location>
        <begin position="169"/>
        <end position="227"/>
    </location>
</feature>
<dbReference type="PANTHER" id="PTHR30466">
    <property type="entry name" value="FLAVIN REDUCTASE"/>
    <property type="match status" value="1"/>
</dbReference>
<accession>A0A345SXK4</accession>
<gene>
    <name evidence="4" type="ORF">C7M71_014490</name>
</gene>
<reference evidence="5" key="1">
    <citation type="submission" date="2018-07" db="EMBL/GenBank/DDBJ databases">
        <title>Streptacidiphilus bronchialis DSM 106435 chromosome.</title>
        <authorList>
            <person name="Batra D."/>
            <person name="Gulvik C.A."/>
        </authorList>
    </citation>
    <scope>NUCLEOTIDE SEQUENCE [LARGE SCALE GENOMIC DNA]</scope>
    <source>
        <strain evidence="5">DSM 106435</strain>
    </source>
</reference>
<dbReference type="InterPro" id="IPR012349">
    <property type="entry name" value="Split_barrel_FMN-bd"/>
</dbReference>
<dbReference type="PANTHER" id="PTHR30466:SF1">
    <property type="entry name" value="FMN REDUCTASE (NADH) RUTF"/>
    <property type="match status" value="1"/>
</dbReference>
<keyword evidence="5" id="KW-1185">Reference proteome</keyword>
<evidence type="ECO:0000313" key="5">
    <source>
        <dbReference type="Proteomes" id="UP000249340"/>
    </source>
</evidence>
<evidence type="ECO:0000256" key="1">
    <source>
        <dbReference type="ARBA" id="ARBA00023002"/>
    </source>
</evidence>
<proteinExistence type="predicted"/>
<organism evidence="4 5">
    <name type="scientific">Peterkaempfera bronchialis</name>
    <dbReference type="NCBI Taxonomy" id="2126346"/>
    <lineage>
        <taxon>Bacteria</taxon>
        <taxon>Bacillati</taxon>
        <taxon>Actinomycetota</taxon>
        <taxon>Actinomycetes</taxon>
        <taxon>Kitasatosporales</taxon>
        <taxon>Streptomycetaceae</taxon>
        <taxon>Peterkaempfera</taxon>
    </lineage>
</organism>
<dbReference type="GO" id="GO:0010181">
    <property type="term" value="F:FMN binding"/>
    <property type="evidence" value="ECO:0007669"/>
    <property type="project" value="InterPro"/>
</dbReference>
<dbReference type="OrthoDB" id="3677205at2"/>
<dbReference type="Pfam" id="PF01613">
    <property type="entry name" value="Flavin_Reduct"/>
    <property type="match status" value="1"/>
</dbReference>
<name>A0A345SXK4_9ACTN</name>
<dbReference type="GO" id="GO:0006208">
    <property type="term" value="P:pyrimidine nucleobase catabolic process"/>
    <property type="evidence" value="ECO:0007669"/>
    <property type="project" value="TreeGrafter"/>
</dbReference>
<dbReference type="InterPro" id="IPR002563">
    <property type="entry name" value="Flavin_Rdtase-like_dom"/>
</dbReference>
<dbReference type="SUPFAM" id="SSF50475">
    <property type="entry name" value="FMN-binding split barrel"/>
    <property type="match status" value="1"/>
</dbReference>
<dbReference type="KEGG" id="stri:C7M71_014490"/>
<dbReference type="AlphaFoldDB" id="A0A345SXK4"/>